<dbReference type="PATRIC" id="fig|1056511.3.peg.330"/>
<accession>L8JET2</accession>
<comment type="caution">
    <text evidence="1">The sequence shown here is derived from an EMBL/GenBank/DDBJ whole genome shotgun (WGS) entry which is preliminary data.</text>
</comment>
<protein>
    <recommendedName>
        <fullName evidence="3">DUF1853 family protein</fullName>
    </recommendedName>
</protein>
<dbReference type="Pfam" id="PF08907">
    <property type="entry name" value="DUF1853"/>
    <property type="match status" value="1"/>
</dbReference>
<dbReference type="RefSeq" id="WP_007461724.1">
    <property type="nucleotide sequence ID" value="NZ_AMZO01000002.1"/>
</dbReference>
<organism evidence="1 2">
    <name type="scientific">Photobacterium marinum</name>
    <dbReference type="NCBI Taxonomy" id="1056511"/>
    <lineage>
        <taxon>Bacteria</taxon>
        <taxon>Pseudomonadati</taxon>
        <taxon>Pseudomonadota</taxon>
        <taxon>Gammaproteobacteria</taxon>
        <taxon>Vibrionales</taxon>
        <taxon>Vibrionaceae</taxon>
        <taxon>Photobacterium</taxon>
    </lineage>
</organism>
<dbReference type="AlphaFoldDB" id="L8JET2"/>
<gene>
    <name evidence="1" type="ORF">C942_01258</name>
</gene>
<dbReference type="EMBL" id="AMZO01000002">
    <property type="protein sequence ID" value="ELR67330.1"/>
    <property type="molecule type" value="Genomic_DNA"/>
</dbReference>
<dbReference type="InterPro" id="IPR015003">
    <property type="entry name" value="DUF1853"/>
</dbReference>
<evidence type="ECO:0000313" key="2">
    <source>
        <dbReference type="Proteomes" id="UP000011134"/>
    </source>
</evidence>
<keyword evidence="2" id="KW-1185">Reference proteome</keyword>
<dbReference type="Proteomes" id="UP000011134">
    <property type="component" value="Unassembled WGS sequence"/>
</dbReference>
<name>L8JET2_9GAMM</name>
<reference evidence="1 2" key="1">
    <citation type="submission" date="2012-12" db="EMBL/GenBank/DDBJ databases">
        <title>Genome Assembly of Photobacterium sp. AK15.</title>
        <authorList>
            <person name="Khatri I."/>
            <person name="Vaidya B."/>
            <person name="Srinivas T.N.R."/>
            <person name="Subramanian S."/>
            <person name="Pinnaka A."/>
        </authorList>
    </citation>
    <scope>NUCLEOTIDE SEQUENCE [LARGE SCALE GENOMIC DNA]</scope>
    <source>
        <strain evidence="1 2">AK15</strain>
    </source>
</reference>
<evidence type="ECO:0000313" key="1">
    <source>
        <dbReference type="EMBL" id="ELR67330.1"/>
    </source>
</evidence>
<dbReference type="OrthoDB" id="378654at2"/>
<proteinExistence type="predicted"/>
<evidence type="ECO:0008006" key="3">
    <source>
        <dbReference type="Google" id="ProtNLM"/>
    </source>
</evidence>
<sequence>MTETKPQQYTTDLISILHYPLLFDSAPFAADDDWLSQFRRRATIPEPSGYQGNRRLGFYYQWLWKQLIKAHPDYELVAEEVQIQWQKQTVGAIDFLVRNLMSGELEHWEVAIKFYLAYQWSWPGPNAKDNLDKKIQRMLDHQLRLCEHPAYQSQLAKRYGQPTKKRLIMQGRLFYPVQNNAYGSSPGSDIQLNPKAFTGLWGYRSETKERPLKCIGKENWISPPTYHALEMTQVPDPISTPVQAVDPDNRIWFIMPDDWPHNQSNCK</sequence>